<accession>A0ABP3IMH1</accession>
<sequence length="296" mass="31403">MARISGRGLSRLVTAAAAVALAGGMAAGTASAHTTGAQFGSVQVTAKKKPTAAAPQFPIGAVTKADKFYVYTPDGKGGLSSRFGPFSKMTELDAVQVDRDADGKHDADYFVTKDGDLKWHGMTGQDRTIARHFEFRKLLSPGNLGGSKEGDLLATGYQGTLWLFTTKFNGDIASKQKVGSAGEFGQYVAYAGRGDLTGDGRADIVAEDMKGVLWLYKGTGNAKKPFAERTRIGGGWGKYNHLFSNGDLDGDGRSDLLARDNAGALWLYKGTGKASAPFKAPVKIGKSGWNQYRLVF</sequence>
<dbReference type="PANTHER" id="PTHR46580">
    <property type="entry name" value="SENSOR KINASE-RELATED"/>
    <property type="match status" value="1"/>
</dbReference>
<reference evidence="4" key="1">
    <citation type="journal article" date="2019" name="Int. J. Syst. Evol. Microbiol.">
        <title>The Global Catalogue of Microorganisms (GCM) 10K type strain sequencing project: providing services to taxonomists for standard genome sequencing and annotation.</title>
        <authorList>
            <consortium name="The Broad Institute Genomics Platform"/>
            <consortium name="The Broad Institute Genome Sequencing Center for Infectious Disease"/>
            <person name="Wu L."/>
            <person name="Ma J."/>
        </authorList>
    </citation>
    <scope>NUCLEOTIDE SEQUENCE [LARGE SCALE GENOMIC DNA]</scope>
    <source>
        <strain evidence="4">JCM 4788</strain>
    </source>
</reference>
<evidence type="ECO:0000256" key="2">
    <source>
        <dbReference type="SAM" id="SignalP"/>
    </source>
</evidence>
<name>A0ABP3IMH1_9ACTN</name>
<dbReference type="PANTHER" id="PTHR46580:SF4">
    <property type="entry name" value="ATP_GTP-BINDING PROTEIN"/>
    <property type="match status" value="1"/>
</dbReference>
<evidence type="ECO:0008006" key="5">
    <source>
        <dbReference type="Google" id="ProtNLM"/>
    </source>
</evidence>
<dbReference type="SUPFAM" id="SSF69318">
    <property type="entry name" value="Integrin alpha N-terminal domain"/>
    <property type="match status" value="1"/>
</dbReference>
<dbReference type="InterPro" id="IPR013517">
    <property type="entry name" value="FG-GAP"/>
</dbReference>
<dbReference type="Proteomes" id="UP001500879">
    <property type="component" value="Unassembled WGS sequence"/>
</dbReference>
<comment type="caution">
    <text evidence="3">The sequence shown here is derived from an EMBL/GenBank/DDBJ whole genome shotgun (WGS) entry which is preliminary data.</text>
</comment>
<dbReference type="InterPro" id="IPR006311">
    <property type="entry name" value="TAT_signal"/>
</dbReference>
<feature type="signal peptide" evidence="2">
    <location>
        <begin position="1"/>
        <end position="32"/>
    </location>
</feature>
<proteinExistence type="predicted"/>
<feature type="chain" id="PRO_5046024991" description="VCBS repeat-containing protein" evidence="2">
    <location>
        <begin position="33"/>
        <end position="296"/>
    </location>
</feature>
<dbReference type="Pfam" id="PF13517">
    <property type="entry name" value="FG-GAP_3"/>
    <property type="match status" value="1"/>
</dbReference>
<evidence type="ECO:0000313" key="3">
    <source>
        <dbReference type="EMBL" id="GAA0410428.1"/>
    </source>
</evidence>
<keyword evidence="4" id="KW-1185">Reference proteome</keyword>
<dbReference type="PROSITE" id="PS51318">
    <property type="entry name" value="TAT"/>
    <property type="match status" value="1"/>
</dbReference>
<keyword evidence="1 2" id="KW-0732">Signal</keyword>
<organism evidence="3 4">
    <name type="scientific">Streptomyces luteireticuli</name>
    <dbReference type="NCBI Taxonomy" id="173858"/>
    <lineage>
        <taxon>Bacteria</taxon>
        <taxon>Bacillati</taxon>
        <taxon>Actinomycetota</taxon>
        <taxon>Actinomycetes</taxon>
        <taxon>Kitasatosporales</taxon>
        <taxon>Streptomycetaceae</taxon>
        <taxon>Streptomyces</taxon>
    </lineage>
</organism>
<evidence type="ECO:0000313" key="4">
    <source>
        <dbReference type="Proteomes" id="UP001500879"/>
    </source>
</evidence>
<gene>
    <name evidence="3" type="ORF">GCM10010357_34330</name>
</gene>
<evidence type="ECO:0000256" key="1">
    <source>
        <dbReference type="ARBA" id="ARBA00022729"/>
    </source>
</evidence>
<dbReference type="RefSeq" id="WP_344025097.1">
    <property type="nucleotide sequence ID" value="NZ_BAAABX010000041.1"/>
</dbReference>
<dbReference type="Gene3D" id="2.115.10.10">
    <property type="entry name" value="Tachylectin 2"/>
    <property type="match status" value="1"/>
</dbReference>
<protein>
    <recommendedName>
        <fullName evidence="5">VCBS repeat-containing protein</fullName>
    </recommendedName>
</protein>
<dbReference type="EMBL" id="BAAABX010000041">
    <property type="protein sequence ID" value="GAA0410428.1"/>
    <property type="molecule type" value="Genomic_DNA"/>
</dbReference>
<dbReference type="InterPro" id="IPR028994">
    <property type="entry name" value="Integrin_alpha_N"/>
</dbReference>